<evidence type="ECO:0000256" key="1">
    <source>
        <dbReference type="SAM" id="SignalP"/>
    </source>
</evidence>
<evidence type="ECO:0000313" key="2">
    <source>
        <dbReference type="EMBL" id="RLQ20745.1"/>
    </source>
</evidence>
<dbReference type="Proteomes" id="UP000265509">
    <property type="component" value="Unassembled WGS sequence"/>
</dbReference>
<reference evidence="2 3" key="1">
    <citation type="submission" date="2018-07" db="EMBL/GenBank/DDBJ databases">
        <title>Halioglobus sp. genome submission.</title>
        <authorList>
            <person name="Ye M.-Q."/>
            <person name="Du Z.-J."/>
        </authorList>
    </citation>
    <scope>NUCLEOTIDE SEQUENCE [LARGE SCALE GENOMIC DNA]</scope>
    <source>
        <strain evidence="2 3">U0301</strain>
    </source>
</reference>
<feature type="signal peptide" evidence="1">
    <location>
        <begin position="1"/>
        <end position="30"/>
    </location>
</feature>
<gene>
    <name evidence="2" type="ORF">DWB85_15950</name>
</gene>
<accession>A0A3L7DVD2</accession>
<sequence length="165" mass="17742">MSDEFKARRRLLKASAAAPLIATLTPNASAALGSVAQCALNGIDDGSLQGTAEITTTEDFLSNNRTAVRCEGIIYTKNDKTPIYRVPADSVDYYYSDTGYSVPDNKIPNKNSDNVGWAEQPAWFLQRFNIAADGSFTPPEGKVFFLAPDGHAIAGTCWTSIMAAP</sequence>
<name>A0A3L7DVD2_9GAMM</name>
<dbReference type="EMBL" id="QRAN01000020">
    <property type="protein sequence ID" value="RLQ20745.1"/>
    <property type="molecule type" value="Genomic_DNA"/>
</dbReference>
<dbReference type="PROSITE" id="PS51318">
    <property type="entry name" value="TAT"/>
    <property type="match status" value="1"/>
</dbReference>
<keyword evidence="1" id="KW-0732">Signal</keyword>
<proteinExistence type="predicted"/>
<comment type="caution">
    <text evidence="2">The sequence shown here is derived from an EMBL/GenBank/DDBJ whole genome shotgun (WGS) entry which is preliminary data.</text>
</comment>
<keyword evidence="3" id="KW-1185">Reference proteome</keyword>
<protein>
    <submittedName>
        <fullName evidence="2">Uncharacterized protein</fullName>
    </submittedName>
</protein>
<feature type="chain" id="PRO_5018109282" evidence="1">
    <location>
        <begin position="31"/>
        <end position="165"/>
    </location>
</feature>
<dbReference type="InterPro" id="IPR006311">
    <property type="entry name" value="TAT_signal"/>
</dbReference>
<dbReference type="AlphaFoldDB" id="A0A3L7DVD2"/>
<organism evidence="2 3">
    <name type="scientific">Seongchinamella sediminis</name>
    <dbReference type="NCBI Taxonomy" id="2283635"/>
    <lineage>
        <taxon>Bacteria</taxon>
        <taxon>Pseudomonadati</taxon>
        <taxon>Pseudomonadota</taxon>
        <taxon>Gammaproteobacteria</taxon>
        <taxon>Cellvibrionales</taxon>
        <taxon>Halieaceae</taxon>
        <taxon>Seongchinamella</taxon>
    </lineage>
</organism>
<evidence type="ECO:0000313" key="3">
    <source>
        <dbReference type="Proteomes" id="UP000265509"/>
    </source>
</evidence>